<evidence type="ECO:0000256" key="9">
    <source>
        <dbReference type="SAM" id="Phobius"/>
    </source>
</evidence>
<feature type="compositionally biased region" description="Low complexity" evidence="8">
    <location>
        <begin position="79"/>
        <end position="93"/>
    </location>
</feature>
<evidence type="ECO:0000256" key="4">
    <source>
        <dbReference type="ARBA" id="ARBA00022729"/>
    </source>
</evidence>
<evidence type="ECO:0000256" key="7">
    <source>
        <dbReference type="RuleBase" id="RU000354"/>
    </source>
</evidence>
<dbReference type="InterPro" id="IPR029034">
    <property type="entry name" value="Cystine-knot_cytokine"/>
</dbReference>
<evidence type="ECO:0000313" key="11">
    <source>
        <dbReference type="EMBL" id="PWA30001.1"/>
    </source>
</evidence>
<dbReference type="InterPro" id="IPR043401">
    <property type="entry name" value="GDNF_fam"/>
</dbReference>
<proteinExistence type="inferred from homology"/>
<feature type="domain" description="TGF-beta family profile" evidence="10">
    <location>
        <begin position="138"/>
        <end position="257"/>
    </location>
</feature>
<comment type="similarity">
    <text evidence="2">Belongs to the TGF-beta family. GDNF subfamily.</text>
</comment>
<dbReference type="GO" id="GO:0008083">
    <property type="term" value="F:growth factor activity"/>
    <property type="evidence" value="ECO:0007669"/>
    <property type="project" value="UniProtKB-KW"/>
</dbReference>
<reference evidence="11 12" key="1">
    <citation type="journal article" date="2018" name="G3 (Bethesda)">
        <title>A High-Quality Reference Genome for the Invasive Mosquitofish Gambusia affinis Using a Chicago Library.</title>
        <authorList>
            <person name="Hoffberg S.L."/>
            <person name="Troendle N.J."/>
            <person name="Glenn T.C."/>
            <person name="Mahmud O."/>
            <person name="Louha S."/>
            <person name="Chalopin D."/>
            <person name="Bennetzen J.L."/>
            <person name="Mauricio R."/>
        </authorList>
    </citation>
    <scope>NUCLEOTIDE SEQUENCE [LARGE SCALE GENOMIC DNA]</scope>
    <source>
        <strain evidence="11">NE01/NJP1002.9</strain>
        <tissue evidence="11">Muscle</tissue>
    </source>
</reference>
<evidence type="ECO:0000256" key="2">
    <source>
        <dbReference type="ARBA" id="ARBA00009832"/>
    </source>
</evidence>
<dbReference type="GO" id="GO:0005576">
    <property type="term" value="C:extracellular region"/>
    <property type="evidence" value="ECO:0007669"/>
    <property type="project" value="UniProtKB-SubCell"/>
</dbReference>
<dbReference type="InterPro" id="IPR001839">
    <property type="entry name" value="TGF-b_C"/>
</dbReference>
<evidence type="ECO:0000256" key="1">
    <source>
        <dbReference type="ARBA" id="ARBA00004613"/>
    </source>
</evidence>
<feature type="region of interest" description="Disordered" evidence="8">
    <location>
        <begin position="75"/>
        <end position="94"/>
    </location>
</feature>
<dbReference type="AlphaFoldDB" id="A0A315W339"/>
<dbReference type="GO" id="GO:0030116">
    <property type="term" value="F:glial cell-derived neurotrophic factor receptor binding"/>
    <property type="evidence" value="ECO:0007669"/>
    <property type="project" value="InterPro"/>
</dbReference>
<dbReference type="SUPFAM" id="SSF57501">
    <property type="entry name" value="Cystine-knot cytokines"/>
    <property type="match status" value="1"/>
</dbReference>
<dbReference type="Pfam" id="PF00019">
    <property type="entry name" value="TGF_beta"/>
    <property type="match status" value="1"/>
</dbReference>
<protein>
    <recommendedName>
        <fullName evidence="10">TGF-beta family profile domain-containing protein</fullName>
    </recommendedName>
</protein>
<dbReference type="STRING" id="33528.ENSGAFP00000029872"/>
<dbReference type="GO" id="GO:0048731">
    <property type="term" value="P:system development"/>
    <property type="evidence" value="ECO:0007669"/>
    <property type="project" value="UniProtKB-ARBA"/>
</dbReference>
<keyword evidence="6" id="KW-1015">Disulfide bond</keyword>
<gene>
    <name evidence="11" type="ORF">CCH79_00009627</name>
</gene>
<comment type="caution">
    <text evidence="11">The sequence shown here is derived from an EMBL/GenBank/DDBJ whole genome shotgun (WGS) entry which is preliminary data.</text>
</comment>
<evidence type="ECO:0000256" key="5">
    <source>
        <dbReference type="ARBA" id="ARBA00023030"/>
    </source>
</evidence>
<evidence type="ECO:0000313" key="12">
    <source>
        <dbReference type="Proteomes" id="UP000250572"/>
    </source>
</evidence>
<dbReference type="EMBL" id="NHOQ01000466">
    <property type="protein sequence ID" value="PWA30001.1"/>
    <property type="molecule type" value="Genomic_DNA"/>
</dbReference>
<sequence>MGSRQTHVRKGFIKHYLANRQADNRIKKSFNAPPRFKMKLWKGATFAFVLCAAALSTFLIRNMASIREFRVQAKHRQASSSSEPSPKSSSVEPRVLPWQTKNLHRKTRSTGNNMNSLLSDFTEGELQHVLETLLDRKRRRDQSLGMTQTRRTKRAHKSRPCSLRKLELTVTELGLGFESDETIQLQYCSGQCDKKKLNYDLVMKHMVEKGILGRGRKNKVSKEPCCRPTKFEKSLGYYGNKTHNIISNVSAKSCGCGVKAMLTKLALRVEAAAEAEPLSSSSLSSSLDCGTSASGILVTGVSVSCSALLFRAKIR</sequence>
<evidence type="ECO:0000259" key="10">
    <source>
        <dbReference type="PROSITE" id="PS51362"/>
    </source>
</evidence>
<dbReference type="Gene3D" id="2.10.90.10">
    <property type="entry name" value="Cystine-knot cytokines"/>
    <property type="match status" value="1"/>
</dbReference>
<keyword evidence="3" id="KW-0964">Secreted</keyword>
<dbReference type="PANTHER" id="PTHR12173">
    <property type="entry name" value="GDNF SUBFAMILY OF TGF-BETA FAMILY"/>
    <property type="match status" value="1"/>
</dbReference>
<keyword evidence="12" id="KW-1185">Reference proteome</keyword>
<organism evidence="11 12">
    <name type="scientific">Gambusia affinis</name>
    <name type="common">Western mosquitofish</name>
    <name type="synonym">Heterandria affinis</name>
    <dbReference type="NCBI Taxonomy" id="33528"/>
    <lineage>
        <taxon>Eukaryota</taxon>
        <taxon>Metazoa</taxon>
        <taxon>Chordata</taxon>
        <taxon>Craniata</taxon>
        <taxon>Vertebrata</taxon>
        <taxon>Euteleostomi</taxon>
        <taxon>Actinopterygii</taxon>
        <taxon>Neopterygii</taxon>
        <taxon>Teleostei</taxon>
        <taxon>Neoteleostei</taxon>
        <taxon>Acanthomorphata</taxon>
        <taxon>Ovalentaria</taxon>
        <taxon>Atherinomorphae</taxon>
        <taxon>Cyprinodontiformes</taxon>
        <taxon>Poeciliidae</taxon>
        <taxon>Poeciliinae</taxon>
        <taxon>Gambusia</taxon>
    </lineage>
</organism>
<evidence type="ECO:0000256" key="6">
    <source>
        <dbReference type="ARBA" id="ARBA00023157"/>
    </source>
</evidence>
<dbReference type="CDD" id="cd19383">
    <property type="entry name" value="TGF_beta_Neurturin"/>
    <property type="match status" value="1"/>
</dbReference>
<comment type="subcellular location">
    <subcellularLocation>
        <location evidence="1">Secreted</location>
    </subcellularLocation>
</comment>
<keyword evidence="9" id="KW-1133">Transmembrane helix</keyword>
<dbReference type="PANTHER" id="PTHR12173:SF3">
    <property type="entry name" value="NEURTURIN"/>
    <property type="match status" value="1"/>
</dbReference>
<evidence type="ECO:0000256" key="8">
    <source>
        <dbReference type="SAM" id="MobiDB-lite"/>
    </source>
</evidence>
<feature type="transmembrane region" description="Helical" evidence="9">
    <location>
        <begin position="40"/>
        <end position="60"/>
    </location>
</feature>
<accession>A0A315W339</accession>
<dbReference type="PROSITE" id="PS51362">
    <property type="entry name" value="TGF_BETA_2"/>
    <property type="match status" value="1"/>
</dbReference>
<keyword evidence="4" id="KW-0732">Signal</keyword>
<keyword evidence="9" id="KW-0472">Membrane</keyword>
<name>A0A315W339_GAMAF</name>
<evidence type="ECO:0000256" key="3">
    <source>
        <dbReference type="ARBA" id="ARBA00022525"/>
    </source>
</evidence>
<dbReference type="GO" id="GO:0030971">
    <property type="term" value="F:receptor tyrosine kinase binding"/>
    <property type="evidence" value="ECO:0007669"/>
    <property type="project" value="InterPro"/>
</dbReference>
<keyword evidence="9" id="KW-0812">Transmembrane</keyword>
<keyword evidence="5 7" id="KW-0339">Growth factor</keyword>
<dbReference type="Proteomes" id="UP000250572">
    <property type="component" value="Unassembled WGS sequence"/>
</dbReference>